<dbReference type="Proteomes" id="UP001432074">
    <property type="component" value="Chromosome"/>
</dbReference>
<keyword evidence="3" id="KW-1185">Reference proteome</keyword>
<keyword evidence="1" id="KW-1133">Transmembrane helix</keyword>
<organism evidence="2 3">
    <name type="scientific">Mycoplasmopsis arginini</name>
    <name type="common">Mycoplasma arginini</name>
    <dbReference type="NCBI Taxonomy" id="2094"/>
    <lineage>
        <taxon>Bacteria</taxon>
        <taxon>Bacillati</taxon>
        <taxon>Mycoplasmatota</taxon>
        <taxon>Mycoplasmoidales</taxon>
        <taxon>Metamycoplasmataceae</taxon>
        <taxon>Mycoplasmopsis</taxon>
    </lineage>
</organism>
<keyword evidence="1" id="KW-0472">Membrane</keyword>
<evidence type="ECO:0000256" key="1">
    <source>
        <dbReference type="SAM" id="Phobius"/>
    </source>
</evidence>
<proteinExistence type="predicted"/>
<accession>A0ABZ2AJD2</accession>
<name>A0ABZ2AJD2_MYCAR</name>
<feature type="transmembrane region" description="Helical" evidence="1">
    <location>
        <begin position="21"/>
        <end position="51"/>
    </location>
</feature>
<evidence type="ECO:0000313" key="3">
    <source>
        <dbReference type="Proteomes" id="UP001432074"/>
    </source>
</evidence>
<reference evidence="2" key="1">
    <citation type="submission" date="2024-01" db="EMBL/GenBank/DDBJ databases">
        <title>Complete genome sequence of Mycoplasma arginini type strain G 230.</title>
        <authorList>
            <person name="Spergser J."/>
        </authorList>
    </citation>
    <scope>NUCLEOTIDE SEQUENCE</scope>
    <source>
        <strain evidence="2">NCTC 10129</strain>
    </source>
</reference>
<dbReference type="EMBL" id="CP143577">
    <property type="protein sequence ID" value="WVN22033.1"/>
    <property type="molecule type" value="Genomic_DNA"/>
</dbReference>
<keyword evidence="1" id="KW-0812">Transmembrane</keyword>
<evidence type="ECO:0000313" key="2">
    <source>
        <dbReference type="EMBL" id="WVN22033.1"/>
    </source>
</evidence>
<dbReference type="RefSeq" id="WP_109246959.1">
    <property type="nucleotide sequence ID" value="NZ_CP143577.1"/>
</dbReference>
<sequence length="62" mass="7197">MDYKNFSSLNNQTKTKKVAKKVLRVISIMLVVIVGLIMLGFIIYGLIWGVYKIFNQDTLRLF</sequence>
<gene>
    <name evidence="2" type="ORF">V2E25_00305</name>
</gene>
<protein>
    <submittedName>
        <fullName evidence="2">Uncharacterized protein</fullName>
    </submittedName>
</protein>